<feature type="active site" evidence="2">
    <location>
        <position position="167"/>
    </location>
</feature>
<feature type="region of interest" description="Disordered" evidence="3">
    <location>
        <begin position="336"/>
        <end position="359"/>
    </location>
</feature>
<dbReference type="InterPro" id="IPR050466">
    <property type="entry name" value="Carboxylest/Gibb_receptor"/>
</dbReference>
<protein>
    <recommendedName>
        <fullName evidence="4">Alpha/beta hydrolase fold-3 domain-containing protein</fullName>
    </recommendedName>
</protein>
<organism evidence="5 6">
    <name type="scientific">Acer negundo</name>
    <name type="common">Box elder</name>
    <dbReference type="NCBI Taxonomy" id="4023"/>
    <lineage>
        <taxon>Eukaryota</taxon>
        <taxon>Viridiplantae</taxon>
        <taxon>Streptophyta</taxon>
        <taxon>Embryophyta</taxon>
        <taxon>Tracheophyta</taxon>
        <taxon>Spermatophyta</taxon>
        <taxon>Magnoliopsida</taxon>
        <taxon>eudicotyledons</taxon>
        <taxon>Gunneridae</taxon>
        <taxon>Pentapetalae</taxon>
        <taxon>rosids</taxon>
        <taxon>malvids</taxon>
        <taxon>Sapindales</taxon>
        <taxon>Sapindaceae</taxon>
        <taxon>Hippocastanoideae</taxon>
        <taxon>Acereae</taxon>
        <taxon>Acer</taxon>
    </lineage>
</organism>
<name>A0AAD5IZQ9_ACENE</name>
<comment type="caution">
    <text evidence="5">The sequence shown here is derived from an EMBL/GenBank/DDBJ whole genome shotgun (WGS) entry which is preliminary data.</text>
</comment>
<sequence length="380" mass="42617">MDTTMSSSEIYIDFSPDWIVYKDGRVEQLNSRVFVPPSLDPKTNVESKDTPYSLENNLTLRLYLPKNTHQNNSQKLPLLVYFHGGGFCAESAFSSIYHSFLNSLVSKANIIAASIEYRKSPENPVPFPHDDSWTALKWVASHSNGKGPDDWLNRHADFQRVFFSGDSAGANIAHHMGLRHGLYKLDGVDLNGIVLCHPYYWGEKPIAGETEDVNLREKIDKLRRFTCPATKGFDDPLFNPAFDPKLGCFGSKRVRIFVAELDFLRARGWYFAEILKKIGWGGDVEAWILIVEVVLNSPSSSASPHLAIDLRCSSPRSVSLQFFGLKLKLKVMAGGDNKKAEKKPKANVSGGGKKKKVKKETGLGLSFKKDENFGEWYSDF</sequence>
<evidence type="ECO:0000256" key="3">
    <source>
        <dbReference type="SAM" id="MobiDB-lite"/>
    </source>
</evidence>
<dbReference type="PROSITE" id="PS01174">
    <property type="entry name" value="LIPASE_GDXG_SER"/>
    <property type="match status" value="1"/>
</dbReference>
<dbReference type="Pfam" id="PF07859">
    <property type="entry name" value="Abhydrolase_3"/>
    <property type="match status" value="1"/>
</dbReference>
<evidence type="ECO:0000256" key="1">
    <source>
        <dbReference type="ARBA" id="ARBA00010515"/>
    </source>
</evidence>
<evidence type="ECO:0000313" key="5">
    <source>
        <dbReference type="EMBL" id="KAI9180992.1"/>
    </source>
</evidence>
<dbReference type="AlphaFoldDB" id="A0AAD5IZQ9"/>
<gene>
    <name evidence="5" type="ORF">LWI28_010047</name>
</gene>
<keyword evidence="6" id="KW-1185">Reference proteome</keyword>
<evidence type="ECO:0000259" key="4">
    <source>
        <dbReference type="Pfam" id="PF07859"/>
    </source>
</evidence>
<evidence type="ECO:0000256" key="2">
    <source>
        <dbReference type="PROSITE-ProRule" id="PRU10038"/>
    </source>
</evidence>
<dbReference type="PANTHER" id="PTHR23024">
    <property type="entry name" value="ARYLACETAMIDE DEACETYLASE"/>
    <property type="match status" value="1"/>
</dbReference>
<dbReference type="PANTHER" id="PTHR23024:SF467">
    <property type="entry name" value="CARBOXYLESTERASE 12-RELATED"/>
    <property type="match status" value="1"/>
</dbReference>
<accession>A0AAD5IZQ9</accession>
<dbReference type="GO" id="GO:0016787">
    <property type="term" value="F:hydrolase activity"/>
    <property type="evidence" value="ECO:0007669"/>
    <property type="project" value="InterPro"/>
</dbReference>
<feature type="domain" description="Alpha/beta hydrolase fold-3" evidence="4">
    <location>
        <begin position="79"/>
        <end position="285"/>
    </location>
</feature>
<dbReference type="EMBL" id="JAJSOW010000101">
    <property type="protein sequence ID" value="KAI9180992.1"/>
    <property type="molecule type" value="Genomic_DNA"/>
</dbReference>
<reference evidence="5" key="2">
    <citation type="submission" date="2023-02" db="EMBL/GenBank/DDBJ databases">
        <authorList>
            <person name="Swenson N.G."/>
            <person name="Wegrzyn J.L."/>
            <person name="Mcevoy S.L."/>
        </authorList>
    </citation>
    <scope>NUCLEOTIDE SEQUENCE</scope>
    <source>
        <strain evidence="5">91603</strain>
        <tissue evidence="5">Leaf</tissue>
    </source>
</reference>
<proteinExistence type="inferred from homology"/>
<dbReference type="Gene3D" id="3.40.50.1820">
    <property type="entry name" value="alpha/beta hydrolase"/>
    <property type="match status" value="1"/>
</dbReference>
<dbReference type="SUPFAM" id="SSF53474">
    <property type="entry name" value="alpha/beta-Hydrolases"/>
    <property type="match status" value="1"/>
</dbReference>
<reference evidence="5" key="1">
    <citation type="journal article" date="2022" name="Plant J.">
        <title>Strategies of tolerance reflected in two North American maple genomes.</title>
        <authorList>
            <person name="McEvoy S.L."/>
            <person name="Sezen U.U."/>
            <person name="Trouern-Trend A."/>
            <person name="McMahon S.M."/>
            <person name="Schaberg P.G."/>
            <person name="Yang J."/>
            <person name="Wegrzyn J.L."/>
            <person name="Swenson N.G."/>
        </authorList>
    </citation>
    <scope>NUCLEOTIDE SEQUENCE</scope>
    <source>
        <strain evidence="5">91603</strain>
    </source>
</reference>
<comment type="similarity">
    <text evidence="1">Belongs to the 'GDXG' lipolytic enzyme family.</text>
</comment>
<dbReference type="InterPro" id="IPR013094">
    <property type="entry name" value="AB_hydrolase_3"/>
</dbReference>
<dbReference type="Proteomes" id="UP001064489">
    <property type="component" value="Chromosome 4"/>
</dbReference>
<dbReference type="InterPro" id="IPR033140">
    <property type="entry name" value="Lipase_GDXG_put_SER_AS"/>
</dbReference>
<dbReference type="InterPro" id="IPR029058">
    <property type="entry name" value="AB_hydrolase_fold"/>
</dbReference>
<evidence type="ECO:0000313" key="6">
    <source>
        <dbReference type="Proteomes" id="UP001064489"/>
    </source>
</evidence>